<dbReference type="HOGENOM" id="CLU_3397352_0_0_6"/>
<dbReference type="EMBL" id="CP007151">
    <property type="protein sequence ID" value="AHI30212.1"/>
    <property type="molecule type" value="Genomic_DNA"/>
</dbReference>
<dbReference type="AlphaFoldDB" id="W5YLW5"/>
<keyword evidence="2" id="KW-1185">Reference proteome</keyword>
<accession>W5YLW5</accession>
<reference evidence="1 2" key="1">
    <citation type="journal article" date="2014" name="Genome Announc.">
        <title>Draft Genome Sequences of Marinobacter similis A3d10T and Marinobacter salarius R9SW1T.</title>
        <authorList>
            <person name="Ivanova E.P."/>
            <person name="Ng H.J."/>
            <person name="Webb H.K."/>
            <person name="Feng G."/>
            <person name="Oshima K."/>
            <person name="Hattori M."/>
            <person name="Ohkuma M."/>
            <person name="Sergeev A.F."/>
            <person name="Mikhailov V.V."/>
            <person name="Crawford R.J."/>
            <person name="Sawabe T."/>
        </authorList>
    </citation>
    <scope>NUCLEOTIDE SEQUENCE [LARGE SCALE GENOMIC DNA]</scope>
    <source>
        <strain evidence="1 2">A3d10</strain>
    </source>
</reference>
<evidence type="ECO:0000313" key="1">
    <source>
        <dbReference type="EMBL" id="AHI30212.1"/>
    </source>
</evidence>
<sequence>MVVLITAKNIFQRNIGLKQNYILLCINKYQF</sequence>
<protein>
    <submittedName>
        <fullName evidence="1">Uncharacterized protein</fullName>
    </submittedName>
</protein>
<dbReference type="Proteomes" id="UP000061489">
    <property type="component" value="Chromosome"/>
</dbReference>
<organism evidence="1 2">
    <name type="scientific">Marinobacter similis</name>
    <dbReference type="NCBI Taxonomy" id="1420916"/>
    <lineage>
        <taxon>Bacteria</taxon>
        <taxon>Pseudomonadati</taxon>
        <taxon>Pseudomonadota</taxon>
        <taxon>Gammaproteobacteria</taxon>
        <taxon>Pseudomonadales</taxon>
        <taxon>Marinobacteraceae</taxon>
        <taxon>Marinobacter</taxon>
    </lineage>
</organism>
<name>W5YLW5_9GAMM</name>
<dbReference type="KEGG" id="msx:AU14_15550"/>
<proteinExistence type="predicted"/>
<evidence type="ECO:0000313" key="2">
    <source>
        <dbReference type="Proteomes" id="UP000061489"/>
    </source>
</evidence>
<gene>
    <name evidence="1" type="ORF">AU14_15550</name>
</gene>
<dbReference type="STRING" id="1420916.AU14_15550"/>